<dbReference type="GO" id="GO:0016765">
    <property type="term" value="F:transferase activity, transferring alkyl or aryl (other than methyl) groups"/>
    <property type="evidence" value="ECO:0007669"/>
    <property type="project" value="InterPro"/>
</dbReference>
<accession>A0A2S5R8X2</accession>
<comment type="caution">
    <text evidence="10">The sequence shown here is derived from an EMBL/GenBank/DDBJ whole genome shotgun (WGS) entry which is preliminary data.</text>
</comment>
<dbReference type="AlphaFoldDB" id="A0A2S5R8X2"/>
<sequence length="298" mass="34532">MNDSTQIFFYGRDSLRNSPWEGWKLWFRAARLIQVQGILLLFWPCFWGYLYNTTENVKIWILVWLLGGAAWMRSVGCVYNDWVDAPLDKFVPRTQHRPLIFRAQGWKIPMICVCGLFGFLALFTLPFNVILWGGSGWILSLAYPWIKRYIVPQGALGLLFGWGVWIGSAFSIIPRCFGCWGLYSVAILWTIEYDTVYSAPDQWADRELGLKSVSRYAGHHTRRVILGVCILRWLLMGILSTHSTKAFVLTLISANTTYYSLQQVRFSQPHSCHQYFLLQAWIQGGLLTLWAYFLSPFR</sequence>
<dbReference type="OrthoDB" id="9782418at2"/>
<evidence type="ECO:0000313" key="10">
    <source>
        <dbReference type="EMBL" id="PPE03733.1"/>
    </source>
</evidence>
<keyword evidence="11" id="KW-1185">Reference proteome</keyword>
<evidence type="ECO:0000256" key="5">
    <source>
        <dbReference type="ARBA" id="ARBA00022679"/>
    </source>
</evidence>
<keyword evidence="7 9" id="KW-1133">Transmembrane helix</keyword>
<dbReference type="Pfam" id="PF01040">
    <property type="entry name" value="UbiA"/>
    <property type="match status" value="1"/>
</dbReference>
<organism evidence="10 11">
    <name type="scientific">Holospora curviuscula</name>
    <dbReference type="NCBI Taxonomy" id="1082868"/>
    <lineage>
        <taxon>Bacteria</taxon>
        <taxon>Pseudomonadati</taxon>
        <taxon>Pseudomonadota</taxon>
        <taxon>Alphaproteobacteria</taxon>
        <taxon>Holosporales</taxon>
        <taxon>Holosporaceae</taxon>
        <taxon>Holospora</taxon>
    </lineage>
</organism>
<evidence type="ECO:0000256" key="6">
    <source>
        <dbReference type="ARBA" id="ARBA00022692"/>
    </source>
</evidence>
<feature type="transmembrane region" description="Helical" evidence="9">
    <location>
        <begin position="275"/>
        <end position="293"/>
    </location>
</feature>
<feature type="transmembrane region" description="Helical" evidence="9">
    <location>
        <begin position="230"/>
        <end position="254"/>
    </location>
</feature>
<comment type="similarity">
    <text evidence="3">Belongs to the UbiA prenyltransferase family.</text>
</comment>
<feature type="transmembrane region" description="Helical" evidence="9">
    <location>
        <begin position="99"/>
        <end position="123"/>
    </location>
</feature>
<comment type="subcellular location">
    <subcellularLocation>
        <location evidence="2">Membrane</location>
        <topology evidence="2">Multi-pass membrane protein</topology>
    </subcellularLocation>
</comment>
<evidence type="ECO:0000256" key="7">
    <source>
        <dbReference type="ARBA" id="ARBA00022989"/>
    </source>
</evidence>
<dbReference type="Gene3D" id="1.10.357.140">
    <property type="entry name" value="UbiA prenyltransferase"/>
    <property type="match status" value="1"/>
</dbReference>
<dbReference type="PANTHER" id="PTHR11048">
    <property type="entry name" value="PRENYLTRANSFERASES"/>
    <property type="match status" value="1"/>
</dbReference>
<dbReference type="EMBL" id="PHHC01000082">
    <property type="protein sequence ID" value="PPE03733.1"/>
    <property type="molecule type" value="Genomic_DNA"/>
</dbReference>
<comment type="cofactor">
    <cofactor evidence="1">
        <name>Mg(2+)</name>
        <dbReference type="ChEBI" id="CHEBI:18420"/>
    </cofactor>
</comment>
<keyword evidence="8 9" id="KW-0472">Membrane</keyword>
<dbReference type="GO" id="GO:0005886">
    <property type="term" value="C:plasma membrane"/>
    <property type="evidence" value="ECO:0007669"/>
    <property type="project" value="TreeGrafter"/>
</dbReference>
<feature type="transmembrane region" description="Helical" evidence="9">
    <location>
        <begin position="32"/>
        <end position="51"/>
    </location>
</feature>
<dbReference type="GO" id="GO:0006744">
    <property type="term" value="P:ubiquinone biosynthetic process"/>
    <property type="evidence" value="ECO:0007669"/>
    <property type="project" value="TreeGrafter"/>
</dbReference>
<protein>
    <submittedName>
        <fullName evidence="10">4-hydroxybenzoate octaprenyltransferase</fullName>
    </submittedName>
</protein>
<dbReference type="InterPro" id="IPR039653">
    <property type="entry name" value="Prenyltransferase"/>
</dbReference>
<name>A0A2S5R8X2_9PROT</name>
<dbReference type="Gene3D" id="1.20.120.1780">
    <property type="entry name" value="UbiA prenyltransferase"/>
    <property type="match status" value="1"/>
</dbReference>
<dbReference type="InterPro" id="IPR000537">
    <property type="entry name" value="UbiA_prenyltransferase"/>
</dbReference>
<keyword evidence="6 9" id="KW-0812">Transmembrane</keyword>
<dbReference type="InterPro" id="IPR044878">
    <property type="entry name" value="UbiA_sf"/>
</dbReference>
<evidence type="ECO:0000256" key="3">
    <source>
        <dbReference type="ARBA" id="ARBA00005985"/>
    </source>
</evidence>
<gene>
    <name evidence="10" type="ORF">HCUR_00748</name>
</gene>
<proteinExistence type="inferred from homology"/>
<evidence type="ECO:0000256" key="2">
    <source>
        <dbReference type="ARBA" id="ARBA00004141"/>
    </source>
</evidence>
<keyword evidence="4" id="KW-1003">Cell membrane</keyword>
<dbReference type="Proteomes" id="UP000239425">
    <property type="component" value="Unassembled WGS sequence"/>
</dbReference>
<keyword evidence="5 10" id="KW-0808">Transferase</keyword>
<dbReference type="PANTHER" id="PTHR11048:SF28">
    <property type="entry name" value="4-HYDROXYBENZOATE POLYPRENYLTRANSFERASE, MITOCHONDRIAL"/>
    <property type="match status" value="1"/>
</dbReference>
<evidence type="ECO:0000256" key="1">
    <source>
        <dbReference type="ARBA" id="ARBA00001946"/>
    </source>
</evidence>
<evidence type="ECO:0000256" key="4">
    <source>
        <dbReference type="ARBA" id="ARBA00022475"/>
    </source>
</evidence>
<feature type="transmembrane region" description="Helical" evidence="9">
    <location>
        <begin position="158"/>
        <end position="183"/>
    </location>
</feature>
<reference evidence="10 11" key="1">
    <citation type="submission" date="2017-11" db="EMBL/GenBank/DDBJ databases">
        <title>Comparative genomic analysis of Holospora spp., intranuclear symbionts of paramecia.</title>
        <authorList>
            <person name="Garushyants S.K."/>
            <person name="Beliavskaya A."/>
            <person name="Malko D.B."/>
            <person name="Logacheva M.D."/>
            <person name="Rautian M.S."/>
            <person name="Gelfand M.S."/>
        </authorList>
    </citation>
    <scope>NUCLEOTIDE SEQUENCE [LARGE SCALE GENOMIC DNA]</scope>
    <source>
        <strain evidence="11">02AZ16</strain>
    </source>
</reference>
<evidence type="ECO:0000313" key="11">
    <source>
        <dbReference type="Proteomes" id="UP000239425"/>
    </source>
</evidence>
<evidence type="ECO:0000256" key="9">
    <source>
        <dbReference type="SAM" id="Phobius"/>
    </source>
</evidence>
<dbReference type="RefSeq" id="WP_104206781.1">
    <property type="nucleotide sequence ID" value="NZ_PHHC01000082.1"/>
</dbReference>
<evidence type="ECO:0000256" key="8">
    <source>
        <dbReference type="ARBA" id="ARBA00023136"/>
    </source>
</evidence>